<proteinExistence type="predicted"/>
<accession>A0A0B0N533</accession>
<reference evidence="2" key="1">
    <citation type="submission" date="2014-09" db="EMBL/GenBank/DDBJ databases">
        <authorList>
            <person name="Mudge J."/>
            <person name="Ramaraj T."/>
            <person name="Lindquist I.E."/>
            <person name="Bharti A.K."/>
            <person name="Sundararajan A."/>
            <person name="Cameron C.T."/>
            <person name="Woodward J.E."/>
            <person name="May G.D."/>
            <person name="Brubaker C."/>
            <person name="Broadhvest J."/>
            <person name="Wilkins T.A."/>
        </authorList>
    </citation>
    <scope>NUCLEOTIDE SEQUENCE</scope>
    <source>
        <strain evidence="2">cv. AKA8401</strain>
    </source>
</reference>
<name>A0A0B0N533_GOSAR</name>
<gene>
    <name evidence="1" type="ORF">F383_34281</name>
</gene>
<protein>
    <submittedName>
        <fullName evidence="1">Uncharacterized protein</fullName>
    </submittedName>
</protein>
<organism evidence="1 2">
    <name type="scientific">Gossypium arboreum</name>
    <name type="common">Tree cotton</name>
    <name type="synonym">Gossypium nanking</name>
    <dbReference type="NCBI Taxonomy" id="29729"/>
    <lineage>
        <taxon>Eukaryota</taxon>
        <taxon>Viridiplantae</taxon>
        <taxon>Streptophyta</taxon>
        <taxon>Embryophyta</taxon>
        <taxon>Tracheophyta</taxon>
        <taxon>Spermatophyta</taxon>
        <taxon>Magnoliopsida</taxon>
        <taxon>eudicotyledons</taxon>
        <taxon>Gunneridae</taxon>
        <taxon>Pentapetalae</taxon>
        <taxon>rosids</taxon>
        <taxon>malvids</taxon>
        <taxon>Malvales</taxon>
        <taxon>Malvaceae</taxon>
        <taxon>Malvoideae</taxon>
        <taxon>Gossypium</taxon>
    </lineage>
</organism>
<evidence type="ECO:0000313" key="1">
    <source>
        <dbReference type="EMBL" id="KHG07757.1"/>
    </source>
</evidence>
<keyword evidence="2" id="KW-1185">Reference proteome</keyword>
<dbReference type="EMBL" id="JRRC01481471">
    <property type="protein sequence ID" value="KHG07757.1"/>
    <property type="molecule type" value="Genomic_DNA"/>
</dbReference>
<sequence length="14" mass="1603">MAYFVVNDSTCKPQ</sequence>
<evidence type="ECO:0000313" key="2">
    <source>
        <dbReference type="Proteomes" id="UP000032142"/>
    </source>
</evidence>
<dbReference type="Proteomes" id="UP000032142">
    <property type="component" value="Unassembled WGS sequence"/>
</dbReference>
<comment type="caution">
    <text evidence="1">The sequence shown here is derived from an EMBL/GenBank/DDBJ whole genome shotgun (WGS) entry which is preliminary data.</text>
</comment>